<sequence length="310" mass="34490">MVLPSILGSAFVHNYPDTAADIFTIDESFYKFMMDLPSWIPITGMRESSNARDRVKRSMGELHAAISATDRGELLPGGSNGPCDAKLLSEIREEVAPYATSGWAKGVSGAEPSLKLDSAGIRHETPLLQSAMLEAMRLYTLSTSYKYINNDFAVEESEVDKLVRANGGRLATESNTDSLRHSSRSYKLRKGDILCVPLGLQQRDPRYWEDESSFNARRFLIQNNGPHSKQDEPEYSVDYTQTHPWGVGATKCRGIKFSHEEVLNIAVAVLICWDIVPADPAAGWEHPRWLPAGGTAIPKADLRVKLRRRI</sequence>
<keyword evidence="2" id="KW-1185">Reference proteome</keyword>
<dbReference type="SUPFAM" id="SSF48264">
    <property type="entry name" value="Cytochrome P450"/>
    <property type="match status" value="1"/>
</dbReference>
<dbReference type="EMBL" id="MU004554">
    <property type="protein sequence ID" value="KAF2648152.1"/>
    <property type="molecule type" value="Genomic_DNA"/>
</dbReference>
<proteinExistence type="predicted"/>
<dbReference type="Pfam" id="PF00067">
    <property type="entry name" value="p450"/>
    <property type="match status" value="1"/>
</dbReference>
<accession>A0A6A6SL42</accession>
<dbReference type="GO" id="GO:0020037">
    <property type="term" value="F:heme binding"/>
    <property type="evidence" value="ECO:0007669"/>
    <property type="project" value="InterPro"/>
</dbReference>
<dbReference type="Proteomes" id="UP000799324">
    <property type="component" value="Unassembled WGS sequence"/>
</dbReference>
<evidence type="ECO:0000313" key="1">
    <source>
        <dbReference type="EMBL" id="KAF2648152.1"/>
    </source>
</evidence>
<dbReference type="PANTHER" id="PTHR24306">
    <property type="match status" value="1"/>
</dbReference>
<evidence type="ECO:0008006" key="3">
    <source>
        <dbReference type="Google" id="ProtNLM"/>
    </source>
</evidence>
<dbReference type="OrthoDB" id="3366823at2759"/>
<evidence type="ECO:0000313" key="2">
    <source>
        <dbReference type="Proteomes" id="UP000799324"/>
    </source>
</evidence>
<dbReference type="InterPro" id="IPR036396">
    <property type="entry name" value="Cyt_P450_sf"/>
</dbReference>
<dbReference type="AlphaFoldDB" id="A0A6A6SL42"/>
<organism evidence="1 2">
    <name type="scientific">Lophiostoma macrostomum CBS 122681</name>
    <dbReference type="NCBI Taxonomy" id="1314788"/>
    <lineage>
        <taxon>Eukaryota</taxon>
        <taxon>Fungi</taxon>
        <taxon>Dikarya</taxon>
        <taxon>Ascomycota</taxon>
        <taxon>Pezizomycotina</taxon>
        <taxon>Dothideomycetes</taxon>
        <taxon>Pleosporomycetidae</taxon>
        <taxon>Pleosporales</taxon>
        <taxon>Lophiostomataceae</taxon>
        <taxon>Lophiostoma</taxon>
    </lineage>
</organism>
<dbReference type="GO" id="GO:0016705">
    <property type="term" value="F:oxidoreductase activity, acting on paired donors, with incorporation or reduction of molecular oxygen"/>
    <property type="evidence" value="ECO:0007669"/>
    <property type="project" value="InterPro"/>
</dbReference>
<reference evidence="1" key="1">
    <citation type="journal article" date="2020" name="Stud. Mycol.">
        <title>101 Dothideomycetes genomes: a test case for predicting lifestyles and emergence of pathogens.</title>
        <authorList>
            <person name="Haridas S."/>
            <person name="Albert R."/>
            <person name="Binder M."/>
            <person name="Bloem J."/>
            <person name="Labutti K."/>
            <person name="Salamov A."/>
            <person name="Andreopoulos B."/>
            <person name="Baker S."/>
            <person name="Barry K."/>
            <person name="Bills G."/>
            <person name="Bluhm B."/>
            <person name="Cannon C."/>
            <person name="Castanera R."/>
            <person name="Culley D."/>
            <person name="Daum C."/>
            <person name="Ezra D."/>
            <person name="Gonzalez J."/>
            <person name="Henrissat B."/>
            <person name="Kuo A."/>
            <person name="Liang C."/>
            <person name="Lipzen A."/>
            <person name="Lutzoni F."/>
            <person name="Magnuson J."/>
            <person name="Mondo S."/>
            <person name="Nolan M."/>
            <person name="Ohm R."/>
            <person name="Pangilinan J."/>
            <person name="Park H.-J."/>
            <person name="Ramirez L."/>
            <person name="Alfaro M."/>
            <person name="Sun H."/>
            <person name="Tritt A."/>
            <person name="Yoshinaga Y."/>
            <person name="Zwiers L.-H."/>
            <person name="Turgeon B."/>
            <person name="Goodwin S."/>
            <person name="Spatafora J."/>
            <person name="Crous P."/>
            <person name="Grigoriev I."/>
        </authorList>
    </citation>
    <scope>NUCLEOTIDE SEQUENCE</scope>
    <source>
        <strain evidence="1">CBS 122681</strain>
    </source>
</reference>
<dbReference type="GO" id="GO:0005506">
    <property type="term" value="F:iron ion binding"/>
    <property type="evidence" value="ECO:0007669"/>
    <property type="project" value="InterPro"/>
</dbReference>
<dbReference type="InterPro" id="IPR001128">
    <property type="entry name" value="Cyt_P450"/>
</dbReference>
<protein>
    <recommendedName>
        <fullName evidence="3">Cytochrome P450</fullName>
    </recommendedName>
</protein>
<dbReference type="PANTHER" id="PTHR24306:SF7">
    <property type="entry name" value="AHBB"/>
    <property type="match status" value="1"/>
</dbReference>
<name>A0A6A6SL42_9PLEO</name>
<gene>
    <name evidence="1" type="ORF">K491DRAFT_684918</name>
</gene>
<dbReference type="GO" id="GO:0004497">
    <property type="term" value="F:monooxygenase activity"/>
    <property type="evidence" value="ECO:0007669"/>
    <property type="project" value="InterPro"/>
</dbReference>
<dbReference type="Gene3D" id="1.10.630.10">
    <property type="entry name" value="Cytochrome P450"/>
    <property type="match status" value="1"/>
</dbReference>